<comment type="caution">
    <text evidence="1">The sequence shown here is derived from an EMBL/GenBank/DDBJ whole genome shotgun (WGS) entry which is preliminary data.</text>
</comment>
<sequence length="86" mass="10029">MFAVRDPAESFEVNRNAFAWALKASNWFRAKGGEDYTNELWQLWDEIKDADDVDHFDAVLDALYDLADEDRCWIRFEAPATPEETP</sequence>
<dbReference type="EMBL" id="QYRT01000033">
    <property type="protein sequence ID" value="TIH33694.1"/>
    <property type="molecule type" value="Genomic_DNA"/>
</dbReference>
<protein>
    <submittedName>
        <fullName evidence="1">Uncharacterized protein</fullName>
    </submittedName>
</protein>
<reference evidence="1 2" key="1">
    <citation type="journal article" date="2019" name="Microorganisms">
        <title>Systematic Affiliation and Genome Analysis of Subtercola vilae DB165(T) with Particular Emphasis on Cold Adaptation of an Isolate from a High-Altitude Cold Volcano Lake.</title>
        <authorList>
            <person name="Villalobos A.S."/>
            <person name="Wiese J."/>
            <person name="Imhoff J.F."/>
            <person name="Dorador C."/>
            <person name="Keller A."/>
            <person name="Hentschel U."/>
        </authorList>
    </citation>
    <scope>NUCLEOTIDE SEQUENCE [LARGE SCALE GENOMIC DNA]</scope>
    <source>
        <strain evidence="1 2">DB165</strain>
    </source>
</reference>
<organism evidence="1 2">
    <name type="scientific">Subtercola vilae</name>
    <dbReference type="NCBI Taxonomy" id="2056433"/>
    <lineage>
        <taxon>Bacteria</taxon>
        <taxon>Bacillati</taxon>
        <taxon>Actinomycetota</taxon>
        <taxon>Actinomycetes</taxon>
        <taxon>Micrococcales</taxon>
        <taxon>Microbacteriaceae</taxon>
        <taxon>Subtercola</taxon>
    </lineage>
</organism>
<dbReference type="AlphaFoldDB" id="A0A4V4RG05"/>
<gene>
    <name evidence="1" type="ORF">D4765_14525</name>
</gene>
<accession>A0A4V4RG05</accession>
<keyword evidence="2" id="KW-1185">Reference proteome</keyword>
<evidence type="ECO:0000313" key="2">
    <source>
        <dbReference type="Proteomes" id="UP000306192"/>
    </source>
</evidence>
<name>A0A4V4RG05_9MICO</name>
<proteinExistence type="predicted"/>
<evidence type="ECO:0000313" key="1">
    <source>
        <dbReference type="EMBL" id="TIH33694.1"/>
    </source>
</evidence>
<dbReference type="Proteomes" id="UP000306192">
    <property type="component" value="Unassembled WGS sequence"/>
</dbReference>